<protein>
    <submittedName>
        <fullName evidence="2">Acyl-CoA N-acyltransferase</fullName>
    </submittedName>
</protein>
<organism evidence="2 3">
    <name type="scientific">Westerdykella ornata</name>
    <dbReference type="NCBI Taxonomy" id="318751"/>
    <lineage>
        <taxon>Eukaryota</taxon>
        <taxon>Fungi</taxon>
        <taxon>Dikarya</taxon>
        <taxon>Ascomycota</taxon>
        <taxon>Pezizomycotina</taxon>
        <taxon>Dothideomycetes</taxon>
        <taxon>Pleosporomycetidae</taxon>
        <taxon>Pleosporales</taxon>
        <taxon>Sporormiaceae</taxon>
        <taxon>Westerdykella</taxon>
    </lineage>
</organism>
<feature type="domain" description="N-acetyltransferase" evidence="1">
    <location>
        <begin position="14"/>
        <end position="161"/>
    </location>
</feature>
<evidence type="ECO:0000313" key="2">
    <source>
        <dbReference type="EMBL" id="KAF2271377.1"/>
    </source>
</evidence>
<dbReference type="InterPro" id="IPR000182">
    <property type="entry name" value="GNAT_dom"/>
</dbReference>
<dbReference type="InterPro" id="IPR051531">
    <property type="entry name" value="N-acetyltransferase"/>
</dbReference>
<dbReference type="RefSeq" id="XP_033648916.1">
    <property type="nucleotide sequence ID" value="XM_033796160.1"/>
</dbReference>
<keyword evidence="2" id="KW-0012">Acyltransferase</keyword>
<dbReference type="GeneID" id="54549335"/>
<dbReference type="Proteomes" id="UP000800097">
    <property type="component" value="Unassembled WGS sequence"/>
</dbReference>
<dbReference type="OrthoDB" id="4072826at2759"/>
<evidence type="ECO:0000259" key="1">
    <source>
        <dbReference type="Pfam" id="PF13302"/>
    </source>
</evidence>
<dbReference type="PANTHER" id="PTHR43792">
    <property type="entry name" value="GNAT FAMILY, PUTATIVE (AFU_ORTHOLOGUE AFUA_3G00765)-RELATED-RELATED"/>
    <property type="match status" value="1"/>
</dbReference>
<dbReference type="PANTHER" id="PTHR43792:SF1">
    <property type="entry name" value="N-ACETYLTRANSFERASE DOMAIN-CONTAINING PROTEIN"/>
    <property type="match status" value="1"/>
</dbReference>
<reference evidence="2" key="1">
    <citation type="journal article" date="2020" name="Stud. Mycol.">
        <title>101 Dothideomycetes genomes: a test case for predicting lifestyles and emergence of pathogens.</title>
        <authorList>
            <person name="Haridas S."/>
            <person name="Albert R."/>
            <person name="Binder M."/>
            <person name="Bloem J."/>
            <person name="Labutti K."/>
            <person name="Salamov A."/>
            <person name="Andreopoulos B."/>
            <person name="Baker S."/>
            <person name="Barry K."/>
            <person name="Bills G."/>
            <person name="Bluhm B."/>
            <person name="Cannon C."/>
            <person name="Castanera R."/>
            <person name="Culley D."/>
            <person name="Daum C."/>
            <person name="Ezra D."/>
            <person name="Gonzalez J."/>
            <person name="Henrissat B."/>
            <person name="Kuo A."/>
            <person name="Liang C."/>
            <person name="Lipzen A."/>
            <person name="Lutzoni F."/>
            <person name="Magnuson J."/>
            <person name="Mondo S."/>
            <person name="Nolan M."/>
            <person name="Ohm R."/>
            <person name="Pangilinan J."/>
            <person name="Park H.-J."/>
            <person name="Ramirez L."/>
            <person name="Alfaro M."/>
            <person name="Sun H."/>
            <person name="Tritt A."/>
            <person name="Yoshinaga Y."/>
            <person name="Zwiers L.-H."/>
            <person name="Turgeon B."/>
            <person name="Goodwin S."/>
            <person name="Spatafora J."/>
            <person name="Crous P."/>
            <person name="Grigoriev I."/>
        </authorList>
    </citation>
    <scope>NUCLEOTIDE SEQUENCE</scope>
    <source>
        <strain evidence="2">CBS 379.55</strain>
    </source>
</reference>
<keyword evidence="3" id="KW-1185">Reference proteome</keyword>
<dbReference type="GO" id="GO:0016747">
    <property type="term" value="F:acyltransferase activity, transferring groups other than amino-acyl groups"/>
    <property type="evidence" value="ECO:0007669"/>
    <property type="project" value="InterPro"/>
</dbReference>
<dbReference type="InterPro" id="IPR016181">
    <property type="entry name" value="Acyl_CoA_acyltransferase"/>
</dbReference>
<sequence length="190" mass="21568">MVLVSPSIAAQSERLLLRPLLLSDAPAVNLMRSDPEVMKHTPIKPCNDVEKSKEWIQGCHTRLNCWNFCVELLPSCPDPPPREGTRVIGLMGAVRAPEIGYMFHRDYWGKGYATEALRVFLPLFFAHYDGEDGTERFEYAEALTDTELVASQRVLAKAGFVYVETREGDFENPVLGTRSTMVWRKYRDAN</sequence>
<evidence type="ECO:0000313" key="3">
    <source>
        <dbReference type="Proteomes" id="UP000800097"/>
    </source>
</evidence>
<dbReference type="Gene3D" id="3.40.630.30">
    <property type="match status" value="1"/>
</dbReference>
<name>A0A6A6J5A6_WESOR</name>
<dbReference type="EMBL" id="ML986545">
    <property type="protein sequence ID" value="KAF2271377.1"/>
    <property type="molecule type" value="Genomic_DNA"/>
</dbReference>
<dbReference type="AlphaFoldDB" id="A0A6A6J5A6"/>
<dbReference type="Pfam" id="PF13302">
    <property type="entry name" value="Acetyltransf_3"/>
    <property type="match status" value="1"/>
</dbReference>
<accession>A0A6A6J5A6</accession>
<keyword evidence="2" id="KW-0808">Transferase</keyword>
<dbReference type="SUPFAM" id="SSF55729">
    <property type="entry name" value="Acyl-CoA N-acyltransferases (Nat)"/>
    <property type="match status" value="1"/>
</dbReference>
<gene>
    <name evidence="2" type="ORF">EI97DRAFT_388032</name>
</gene>
<proteinExistence type="predicted"/>